<evidence type="ECO:0000313" key="1">
    <source>
        <dbReference type="EMBL" id="CAH2090370.1"/>
    </source>
</evidence>
<reference evidence="1" key="1">
    <citation type="submission" date="2022-03" db="EMBL/GenBank/DDBJ databases">
        <authorList>
            <person name="Tunstrom K."/>
        </authorList>
    </citation>
    <scope>NUCLEOTIDE SEQUENCE</scope>
</reference>
<dbReference type="InterPro" id="IPR036691">
    <property type="entry name" value="Endo/exonu/phosph_ase_sf"/>
</dbReference>
<proteinExistence type="predicted"/>
<gene>
    <name evidence="1" type="ORF">EEDITHA_LOCUS6334</name>
</gene>
<dbReference type="SUPFAM" id="SSF56219">
    <property type="entry name" value="DNase I-like"/>
    <property type="match status" value="1"/>
</dbReference>
<dbReference type="EMBL" id="CAKOGL010000009">
    <property type="protein sequence ID" value="CAH2090370.1"/>
    <property type="molecule type" value="Genomic_DNA"/>
</dbReference>
<evidence type="ECO:0000313" key="2">
    <source>
        <dbReference type="Proteomes" id="UP001153954"/>
    </source>
</evidence>
<keyword evidence="2" id="KW-1185">Reference proteome</keyword>
<protein>
    <submittedName>
        <fullName evidence="1">Uncharacterized protein</fullName>
    </submittedName>
</protein>
<name>A0AAU9TT96_EUPED</name>
<organism evidence="1 2">
    <name type="scientific">Euphydryas editha</name>
    <name type="common">Edith's checkerspot</name>
    <dbReference type="NCBI Taxonomy" id="104508"/>
    <lineage>
        <taxon>Eukaryota</taxon>
        <taxon>Metazoa</taxon>
        <taxon>Ecdysozoa</taxon>
        <taxon>Arthropoda</taxon>
        <taxon>Hexapoda</taxon>
        <taxon>Insecta</taxon>
        <taxon>Pterygota</taxon>
        <taxon>Neoptera</taxon>
        <taxon>Endopterygota</taxon>
        <taxon>Lepidoptera</taxon>
        <taxon>Glossata</taxon>
        <taxon>Ditrysia</taxon>
        <taxon>Papilionoidea</taxon>
        <taxon>Nymphalidae</taxon>
        <taxon>Nymphalinae</taxon>
        <taxon>Euphydryas</taxon>
    </lineage>
</organism>
<accession>A0AAU9TT96</accession>
<comment type="caution">
    <text evidence="1">The sequence shown here is derived from an EMBL/GenBank/DDBJ whole genome shotgun (WGS) entry which is preliminary data.</text>
</comment>
<dbReference type="AlphaFoldDB" id="A0AAU9TT96"/>
<dbReference type="Proteomes" id="UP001153954">
    <property type="component" value="Unassembled WGS sequence"/>
</dbReference>
<sequence length="170" mass="19082">MLEMLRIWPFKTILQRASGTVLPLWMPAPEGKVYGLDHGKPTFVQKLREGVIGRYKPPAQEAGSSRGPYREKNRSGVRVFQSVDHGSGTLNSAIVVFDLDLHVIRYHPKPTTNNITVVVIRTIAWEIALVSFYFEPDLPMGSYLAHLRIWNWIVGGESIASSRGVQKLNA</sequence>